<feature type="signal peptide" evidence="6">
    <location>
        <begin position="1"/>
        <end position="19"/>
    </location>
</feature>
<feature type="compositionally biased region" description="Low complexity" evidence="5">
    <location>
        <begin position="61"/>
        <end position="73"/>
    </location>
</feature>
<dbReference type="PANTHER" id="PTHR42996:SF1">
    <property type="entry name" value="PHOSPHATE-BINDING PROTEIN PSTS"/>
    <property type="match status" value="1"/>
</dbReference>
<dbReference type="PIRSF" id="PIRSF002756">
    <property type="entry name" value="PstS"/>
    <property type="match status" value="1"/>
</dbReference>
<dbReference type="SUPFAM" id="SSF53850">
    <property type="entry name" value="Periplasmic binding protein-like II"/>
    <property type="match status" value="1"/>
</dbReference>
<evidence type="ECO:0000256" key="6">
    <source>
        <dbReference type="SAM" id="SignalP"/>
    </source>
</evidence>
<feature type="compositionally biased region" description="Acidic residues" evidence="5">
    <location>
        <begin position="28"/>
        <end position="60"/>
    </location>
</feature>
<dbReference type="InterPro" id="IPR050962">
    <property type="entry name" value="Phosphate-bind_PstS"/>
</dbReference>
<proteinExistence type="inferred from homology"/>
<dbReference type="PROSITE" id="PS51257">
    <property type="entry name" value="PROKAR_LIPOPROTEIN"/>
    <property type="match status" value="1"/>
</dbReference>
<dbReference type="GO" id="GO:0035435">
    <property type="term" value="P:phosphate ion transmembrane transport"/>
    <property type="evidence" value="ECO:0007669"/>
    <property type="project" value="InterPro"/>
</dbReference>
<reference evidence="8 9" key="1">
    <citation type="submission" date="2019-12" db="EMBL/GenBank/DDBJ databases">
        <title>Nesterenkonia muleiensis sp. nov., a novel actinobacterium isolated from sap of Populus euphratica.</title>
        <authorList>
            <person name="Wang R."/>
        </authorList>
    </citation>
    <scope>NUCLEOTIDE SEQUENCE [LARGE SCALE GENOMIC DNA]</scope>
    <source>
        <strain evidence="8 9">F10</strain>
    </source>
</reference>
<dbReference type="PANTHER" id="PTHR42996">
    <property type="entry name" value="PHOSPHATE-BINDING PROTEIN PSTS"/>
    <property type="match status" value="1"/>
</dbReference>
<evidence type="ECO:0000256" key="5">
    <source>
        <dbReference type="SAM" id="MobiDB-lite"/>
    </source>
</evidence>
<keyword evidence="3 4" id="KW-0592">Phosphate transport</keyword>
<feature type="region of interest" description="Disordered" evidence="5">
    <location>
        <begin position="28"/>
        <end position="73"/>
    </location>
</feature>
<feature type="domain" description="PBP" evidence="7">
    <location>
        <begin position="72"/>
        <end position="365"/>
    </location>
</feature>
<accession>A0A7K1UMD5</accession>
<comment type="caution">
    <text evidence="8">The sequence shown here is derived from an EMBL/GenBank/DDBJ whole genome shotgun (WGS) entry which is preliminary data.</text>
</comment>
<dbReference type="AlphaFoldDB" id="A0A7K1UMD5"/>
<protein>
    <recommendedName>
        <fullName evidence="4">Phosphate-binding protein</fullName>
    </recommendedName>
</protein>
<dbReference type="Gene3D" id="3.40.190.10">
    <property type="entry name" value="Periplasmic binding protein-like II"/>
    <property type="match status" value="2"/>
</dbReference>
<dbReference type="NCBIfam" id="TIGR00975">
    <property type="entry name" value="3a0107s03"/>
    <property type="match status" value="1"/>
</dbReference>
<evidence type="ECO:0000256" key="4">
    <source>
        <dbReference type="PIRNR" id="PIRNR002756"/>
    </source>
</evidence>
<evidence type="ECO:0000256" key="3">
    <source>
        <dbReference type="ARBA" id="ARBA00022592"/>
    </source>
</evidence>
<dbReference type="InterPro" id="IPR005673">
    <property type="entry name" value="ABC_phos-bd_PstS"/>
</dbReference>
<dbReference type="Pfam" id="PF12849">
    <property type="entry name" value="PBP_like_2"/>
    <property type="match status" value="1"/>
</dbReference>
<dbReference type="GO" id="GO:0043190">
    <property type="term" value="C:ATP-binding cassette (ABC) transporter complex"/>
    <property type="evidence" value="ECO:0007669"/>
    <property type="project" value="InterPro"/>
</dbReference>
<name>A0A7K1UMD5_9MICC</name>
<evidence type="ECO:0000313" key="9">
    <source>
        <dbReference type="Proteomes" id="UP000460157"/>
    </source>
</evidence>
<dbReference type="GO" id="GO:0042301">
    <property type="term" value="F:phosphate ion binding"/>
    <property type="evidence" value="ECO:0007669"/>
    <property type="project" value="InterPro"/>
</dbReference>
<dbReference type="CDD" id="cd13565">
    <property type="entry name" value="PBP2_PstS"/>
    <property type="match status" value="1"/>
</dbReference>
<organism evidence="8 9">
    <name type="scientific">Nesterenkonia alkaliphila</name>
    <dbReference type="NCBI Taxonomy" id="1463631"/>
    <lineage>
        <taxon>Bacteria</taxon>
        <taxon>Bacillati</taxon>
        <taxon>Actinomycetota</taxon>
        <taxon>Actinomycetes</taxon>
        <taxon>Micrococcales</taxon>
        <taxon>Micrococcaceae</taxon>
        <taxon>Nesterenkonia</taxon>
    </lineage>
</organism>
<keyword evidence="6" id="KW-0732">Signal</keyword>
<gene>
    <name evidence="8" type="primary">pstS</name>
    <name evidence="8" type="ORF">GNZ21_14975</name>
</gene>
<comment type="similarity">
    <text evidence="1 4">Belongs to the PstS family.</text>
</comment>
<keyword evidence="2 4" id="KW-0813">Transport</keyword>
<dbReference type="EMBL" id="WRPM01000102">
    <property type="protein sequence ID" value="MVT27639.1"/>
    <property type="molecule type" value="Genomic_DNA"/>
</dbReference>
<keyword evidence="9" id="KW-1185">Reference proteome</keyword>
<dbReference type="InterPro" id="IPR024370">
    <property type="entry name" value="PBP_domain"/>
</dbReference>
<evidence type="ECO:0000259" key="7">
    <source>
        <dbReference type="Pfam" id="PF12849"/>
    </source>
</evidence>
<dbReference type="RefSeq" id="WP_188503566.1">
    <property type="nucleotide sequence ID" value="NZ_BMFX01000008.1"/>
</dbReference>
<evidence type="ECO:0000256" key="2">
    <source>
        <dbReference type="ARBA" id="ARBA00022448"/>
    </source>
</evidence>
<feature type="chain" id="PRO_5039167877" description="Phosphate-binding protein" evidence="6">
    <location>
        <begin position="20"/>
        <end position="396"/>
    </location>
</feature>
<dbReference type="Proteomes" id="UP000460157">
    <property type="component" value="Unassembled WGS sequence"/>
</dbReference>
<sequence>MKVASFGRAAAILSVASLALVACNGDDTENGDDNGTDENDTVDTDNGDDTDAEETDEDNGEASGDMDYSSLSGDLSGSGASSFQLAIQEWALEFPNLTAGVNVDYDAVGSGDGRANFLNGADSFAGSDALMSDEEFAQSQERCGENGAFHLPTAILPIAVGVNLEGVDSLVLDGETIAQIFAGEITSWDDEAIASLNDGVDLPDTAITVVHRQDSSGTTENFTDYLNQATDTWTWEADSEWPGEVSAETGDGSSGVISAAQSVDGAITYVDAQQAEDGGLTLVELEIGGETSAPSAEAAAQAVASSELRGGQAENDMGFELARATDEPGAYPIVQVAYTIWCNEYDSAEEAELAAGFAHYITSAEAQQIAADVAGAAPLNDDLISQAHEAISQISG</sequence>
<evidence type="ECO:0000256" key="1">
    <source>
        <dbReference type="ARBA" id="ARBA00008725"/>
    </source>
</evidence>
<evidence type="ECO:0000313" key="8">
    <source>
        <dbReference type="EMBL" id="MVT27639.1"/>
    </source>
</evidence>